<dbReference type="EMBL" id="PUHR01000457">
    <property type="protein sequence ID" value="KAG0653321.1"/>
    <property type="molecule type" value="Genomic_DNA"/>
</dbReference>
<feature type="site" description="Electron transfer via tryptophanyl radical" evidence="6">
    <location>
        <position position="350"/>
    </location>
</feature>
<evidence type="ECO:0000256" key="2">
    <source>
        <dbReference type="ARBA" id="ARBA00022630"/>
    </source>
</evidence>
<sequence length="428" mass="50878">ALKELKTRLDTLAIPLVLLIYPSQSRHLSSSSKFAQWLIAELNKITNNGPFLLTANIQYEYDELTRDNKILNNLPESCSFELFHDTCIVKPGILFSQNNRVYQKFTPWYKRWCQYLDKNSDEKQVFQIFNVTHKKYNKDFTPIKWDYSLSYEFQDHATVQPDVSEKYIDQLIDMFLSKDVNRYICDKDYLTSDCTSHLGVYLALGIVSPRVLLNKCYKNNGYNILINAKNLKRNPVEEYMRQLAWRDFYKHALCQWPYMSMDVPFNLSTIGLKWETDIHNFQKWCNGQTGFPIIDAIMRQLYQTGFICNRSRMITASFLSKNLLINWQWGERWFRLQLTDYDLISNVCGWGYCSSTGIDCQPYFRIFNIETQAKKYDPDGEYIKRWVPELRDVTNIHNLKNYPDEYAPKMIDLNESRKRFLSTFREIM</sequence>
<proteinExistence type="inferred from homology"/>
<dbReference type="SUPFAM" id="SSF52425">
    <property type="entry name" value="Cryptochrome/photolyase, N-terminal domain"/>
    <property type="match status" value="1"/>
</dbReference>
<dbReference type="PANTHER" id="PTHR11455">
    <property type="entry name" value="CRYPTOCHROME"/>
    <property type="match status" value="1"/>
</dbReference>
<dbReference type="Gene3D" id="1.25.40.80">
    <property type="match status" value="1"/>
</dbReference>
<dbReference type="GO" id="GO:0032922">
    <property type="term" value="P:circadian regulation of gene expression"/>
    <property type="evidence" value="ECO:0007669"/>
    <property type="project" value="TreeGrafter"/>
</dbReference>
<dbReference type="InterPro" id="IPR036155">
    <property type="entry name" value="Crypto/Photolyase_N_sf"/>
</dbReference>
<dbReference type="AlphaFoldDB" id="A0A9P6VS78"/>
<evidence type="ECO:0000313" key="8">
    <source>
        <dbReference type="EMBL" id="KAG0653321.1"/>
    </source>
</evidence>
<dbReference type="GO" id="GO:0006139">
    <property type="term" value="P:nucleobase-containing compound metabolic process"/>
    <property type="evidence" value="ECO:0007669"/>
    <property type="project" value="UniProtKB-ARBA"/>
</dbReference>
<dbReference type="InterPro" id="IPR006050">
    <property type="entry name" value="DNA_photolyase_N"/>
</dbReference>
<dbReference type="PRINTS" id="PR00147">
    <property type="entry name" value="DNAPHOTLYASE"/>
</dbReference>
<evidence type="ECO:0000256" key="1">
    <source>
        <dbReference type="ARBA" id="ARBA00005862"/>
    </source>
</evidence>
<evidence type="ECO:0000256" key="5">
    <source>
        <dbReference type="PIRSR" id="PIRSR602081-1"/>
    </source>
</evidence>
<feature type="binding site" evidence="5">
    <location>
        <position position="183"/>
    </location>
    <ligand>
        <name>FAD</name>
        <dbReference type="ChEBI" id="CHEBI:57692"/>
    </ligand>
</feature>
<dbReference type="Gene3D" id="1.10.579.10">
    <property type="entry name" value="DNA Cyclobutane Dipyrimidine Photolyase, subunit A, domain 3"/>
    <property type="match status" value="1"/>
</dbReference>
<dbReference type="GO" id="GO:0003677">
    <property type="term" value="F:DNA binding"/>
    <property type="evidence" value="ECO:0007669"/>
    <property type="project" value="TreeGrafter"/>
</dbReference>
<reference evidence="8 9" key="1">
    <citation type="submission" date="2020-11" db="EMBL/GenBank/DDBJ databases">
        <title>Kefir isolates.</title>
        <authorList>
            <person name="Marcisauskas S."/>
            <person name="Kim Y."/>
            <person name="Blasche S."/>
        </authorList>
    </citation>
    <scope>NUCLEOTIDE SEQUENCE [LARGE SCALE GENOMIC DNA]</scope>
    <source>
        <strain evidence="8 9">OG2</strain>
    </source>
</reference>
<dbReference type="SUPFAM" id="SSF48173">
    <property type="entry name" value="Cryptochrome/photolyase FAD-binding domain"/>
    <property type="match status" value="1"/>
</dbReference>
<dbReference type="PROSITE" id="PS51645">
    <property type="entry name" value="PHR_CRY_ALPHA_BETA"/>
    <property type="match status" value="1"/>
</dbReference>
<feature type="site" description="Electron transfer via tryptophanyl radical" evidence="6">
    <location>
        <position position="274"/>
    </location>
</feature>
<dbReference type="Gene3D" id="3.40.50.620">
    <property type="entry name" value="HUPs"/>
    <property type="match status" value="1"/>
</dbReference>
<name>A0A9P6VS78_MAUEX</name>
<keyword evidence="2 5" id="KW-0285">Flavoprotein</keyword>
<dbReference type="GO" id="GO:0005737">
    <property type="term" value="C:cytoplasm"/>
    <property type="evidence" value="ECO:0007669"/>
    <property type="project" value="TreeGrafter"/>
</dbReference>
<dbReference type="GO" id="GO:0071949">
    <property type="term" value="F:FAD binding"/>
    <property type="evidence" value="ECO:0007669"/>
    <property type="project" value="TreeGrafter"/>
</dbReference>
<comment type="cofactor">
    <cofactor evidence="5">
        <name>FAD</name>
        <dbReference type="ChEBI" id="CHEBI:57692"/>
    </cofactor>
    <text evidence="5">Binds 1 FAD per subunit.</text>
</comment>
<evidence type="ECO:0000256" key="6">
    <source>
        <dbReference type="PIRSR" id="PIRSR602081-2"/>
    </source>
</evidence>
<evidence type="ECO:0000313" key="9">
    <source>
        <dbReference type="Proteomes" id="UP000750334"/>
    </source>
</evidence>
<organism evidence="8 9">
    <name type="scientific">Maudiozyma exigua</name>
    <name type="common">Yeast</name>
    <name type="synonym">Kazachstania exigua</name>
    <dbReference type="NCBI Taxonomy" id="34358"/>
    <lineage>
        <taxon>Eukaryota</taxon>
        <taxon>Fungi</taxon>
        <taxon>Dikarya</taxon>
        <taxon>Ascomycota</taxon>
        <taxon>Saccharomycotina</taxon>
        <taxon>Saccharomycetes</taxon>
        <taxon>Saccharomycetales</taxon>
        <taxon>Saccharomycetaceae</taxon>
        <taxon>Maudiozyma</taxon>
    </lineage>
</organism>
<dbReference type="GO" id="GO:0003904">
    <property type="term" value="F:deoxyribodipyrimidine photo-lyase activity"/>
    <property type="evidence" value="ECO:0007669"/>
    <property type="project" value="TreeGrafter"/>
</dbReference>
<dbReference type="GO" id="GO:0005634">
    <property type="term" value="C:nucleus"/>
    <property type="evidence" value="ECO:0007669"/>
    <property type="project" value="TreeGrafter"/>
</dbReference>
<dbReference type="PROSITE" id="PS00394">
    <property type="entry name" value="DNA_PHOTOLYASES_1_1"/>
    <property type="match status" value="1"/>
</dbReference>
<feature type="binding site" evidence="5">
    <location>
        <position position="239"/>
    </location>
    <ligand>
        <name>FAD</name>
        <dbReference type="ChEBI" id="CHEBI:57692"/>
    </ligand>
</feature>
<dbReference type="InterPro" id="IPR005101">
    <property type="entry name" value="Cryptochr/Photolyase_FAD-bd"/>
</dbReference>
<dbReference type="PANTHER" id="PTHR11455:SF18">
    <property type="entry name" value="SI:CH1073-390K14.1"/>
    <property type="match status" value="1"/>
</dbReference>
<dbReference type="InterPro" id="IPR018394">
    <property type="entry name" value="DNA_photolyase_1_CS_C"/>
</dbReference>
<evidence type="ECO:0000256" key="3">
    <source>
        <dbReference type="ARBA" id="ARBA00022827"/>
    </source>
</evidence>
<dbReference type="Pfam" id="PF03441">
    <property type="entry name" value="FAD_binding_7"/>
    <property type="match status" value="1"/>
</dbReference>
<keyword evidence="4" id="KW-0157">Chromophore</keyword>
<protein>
    <recommendedName>
        <fullName evidence="7">Photolyase/cryptochrome alpha/beta domain-containing protein</fullName>
    </recommendedName>
</protein>
<comment type="similarity">
    <text evidence="1">Belongs to the DNA photolyase class-1 family.</text>
</comment>
<feature type="site" description="Electron transfer via tryptophanyl radical" evidence="6">
    <location>
        <position position="327"/>
    </location>
</feature>
<dbReference type="GO" id="GO:0043153">
    <property type="term" value="P:entrainment of circadian clock by photoperiod"/>
    <property type="evidence" value="ECO:0007669"/>
    <property type="project" value="TreeGrafter"/>
</dbReference>
<dbReference type="GO" id="GO:0006950">
    <property type="term" value="P:response to stress"/>
    <property type="evidence" value="ECO:0007669"/>
    <property type="project" value="UniProtKB-ARBA"/>
</dbReference>
<feature type="binding site" evidence="5">
    <location>
        <begin position="242"/>
        <end position="249"/>
    </location>
    <ligand>
        <name>FAD</name>
        <dbReference type="ChEBI" id="CHEBI:57692"/>
    </ligand>
</feature>
<feature type="non-terminal residue" evidence="8">
    <location>
        <position position="1"/>
    </location>
</feature>
<keyword evidence="9" id="KW-1185">Reference proteome</keyword>
<keyword evidence="3 5" id="KW-0274">FAD</keyword>
<dbReference type="InterPro" id="IPR036134">
    <property type="entry name" value="Crypto/Photolyase_FAD-like_sf"/>
</dbReference>
<feature type="binding site" evidence="5">
    <location>
        <begin position="340"/>
        <end position="342"/>
    </location>
    <ligand>
        <name>FAD</name>
        <dbReference type="ChEBI" id="CHEBI:57692"/>
    </ligand>
</feature>
<dbReference type="InterPro" id="IPR002081">
    <property type="entry name" value="Cryptochrome/DNA_photolyase_1"/>
</dbReference>
<evidence type="ECO:0000259" key="7">
    <source>
        <dbReference type="PROSITE" id="PS51645"/>
    </source>
</evidence>
<dbReference type="Pfam" id="PF00875">
    <property type="entry name" value="DNA_photolyase"/>
    <property type="match status" value="1"/>
</dbReference>
<evidence type="ECO:0000256" key="4">
    <source>
        <dbReference type="ARBA" id="ARBA00022991"/>
    </source>
</evidence>
<dbReference type="Proteomes" id="UP000750334">
    <property type="component" value="Unassembled WGS sequence"/>
</dbReference>
<dbReference type="OrthoDB" id="435881at2759"/>
<gene>
    <name evidence="8" type="ORF">C6P45_003947</name>
</gene>
<feature type="domain" description="Photolyase/cryptochrome alpha/beta" evidence="7">
    <location>
        <begin position="1"/>
        <end position="88"/>
    </location>
</feature>
<comment type="caution">
    <text evidence="8">The sequence shown here is derived from an EMBL/GenBank/DDBJ whole genome shotgun (WGS) entry which is preliminary data.</text>
</comment>
<dbReference type="InterPro" id="IPR014729">
    <property type="entry name" value="Rossmann-like_a/b/a_fold"/>
</dbReference>
<dbReference type="PROSITE" id="PS00691">
    <property type="entry name" value="DNA_PHOTOLYASES_1_2"/>
    <property type="match status" value="1"/>
</dbReference>
<accession>A0A9P6VS78</accession>